<dbReference type="RefSeq" id="WP_035664437.1">
    <property type="nucleotide sequence ID" value="NZ_BAUV01000015.1"/>
</dbReference>
<dbReference type="eggNOG" id="COG5577">
    <property type="taxonomic scope" value="Bacteria"/>
</dbReference>
<proteinExistence type="inferred from homology"/>
<dbReference type="Proteomes" id="UP000018896">
    <property type="component" value="Unassembled WGS sequence"/>
</dbReference>
<comment type="subcellular location">
    <subcellularLocation>
        <location evidence="2">Spore coat</location>
    </subcellularLocation>
</comment>
<dbReference type="PANTHER" id="PTHR39183">
    <property type="entry name" value="SPORE COAT PROTEIN F-LIKE PROTEIN YHCQ"/>
    <property type="match status" value="1"/>
</dbReference>
<evidence type="ECO:0000313" key="4">
    <source>
        <dbReference type="EMBL" id="GAE35156.1"/>
    </source>
</evidence>
<organism evidence="4 5">
    <name type="scientific">Halalkalibacter akibai (strain ATCC 43226 / DSM 21942 / CIP 109018 / JCM 9157 / 1139)</name>
    <name type="common">Bacillus akibai</name>
    <dbReference type="NCBI Taxonomy" id="1236973"/>
    <lineage>
        <taxon>Bacteria</taxon>
        <taxon>Bacillati</taxon>
        <taxon>Bacillota</taxon>
        <taxon>Bacilli</taxon>
        <taxon>Bacillales</taxon>
        <taxon>Bacillaceae</taxon>
        <taxon>Halalkalibacter</taxon>
    </lineage>
</organism>
<dbReference type="STRING" id="1236973.JCM9157_2251"/>
<comment type="similarity">
    <text evidence="3">Belongs to the CotF family.</text>
</comment>
<dbReference type="InterPro" id="IPR012347">
    <property type="entry name" value="Ferritin-like"/>
</dbReference>
<keyword evidence="4" id="KW-0946">Virion</keyword>
<dbReference type="GO" id="GO:0030435">
    <property type="term" value="P:sporulation resulting in formation of a cellular spore"/>
    <property type="evidence" value="ECO:0007669"/>
    <property type="project" value="UniProtKB-KW"/>
</dbReference>
<keyword evidence="1" id="KW-0749">Sporulation</keyword>
<dbReference type="AlphaFoldDB" id="W4QST0"/>
<accession>W4QST0</accession>
<evidence type="ECO:0000313" key="5">
    <source>
        <dbReference type="Proteomes" id="UP000018896"/>
    </source>
</evidence>
<protein>
    <submittedName>
        <fullName evidence="4">Spore coat protein</fullName>
    </submittedName>
</protein>
<keyword evidence="5" id="KW-1185">Reference proteome</keyword>
<name>W4QST0_HALA3</name>
<sequence length="105" mass="11794">MNDFIQKVTGLGAMTDQIVATDMLISSKTAMKNIAFAITETVTPEVRTVLTQQLQQSIQLHNQLSDYMIEKGYYHPYDLNEQVKVDFVAAQTALSLTNQGQQIQQ</sequence>
<dbReference type="PANTHER" id="PTHR39183:SF1">
    <property type="entry name" value="SPORE COAT PROTEIN F-LIKE PROTEIN YHCQ"/>
    <property type="match status" value="1"/>
</dbReference>
<comment type="caution">
    <text evidence="4">The sequence shown here is derived from an EMBL/GenBank/DDBJ whole genome shotgun (WGS) entry which is preliminary data.</text>
</comment>
<dbReference type="Gene3D" id="1.20.1260.10">
    <property type="match status" value="1"/>
</dbReference>
<dbReference type="InterPro" id="IPR012851">
    <property type="entry name" value="Spore_coat_CotF-like"/>
</dbReference>
<reference evidence="4 5" key="1">
    <citation type="journal article" date="2014" name="Genome Announc.">
        <title>Draft Genome Sequences of Three Alkaliphilic Bacillus Strains, Bacillus wakoensis JCM 9140T, Bacillus akibai JCM 9157T, and Bacillus hemicellulosilyticus JCM 9152T.</title>
        <authorList>
            <person name="Yuki M."/>
            <person name="Oshima K."/>
            <person name="Suda W."/>
            <person name="Oshida Y."/>
            <person name="Kitamura K."/>
            <person name="Iida T."/>
            <person name="Hattori M."/>
            <person name="Ohkuma M."/>
        </authorList>
    </citation>
    <scope>NUCLEOTIDE SEQUENCE [LARGE SCALE GENOMIC DNA]</scope>
    <source>
        <strain evidence="4 5">JCM 9157</strain>
    </source>
</reference>
<evidence type="ECO:0000256" key="3">
    <source>
        <dbReference type="ARBA" id="ARBA00024344"/>
    </source>
</evidence>
<evidence type="ECO:0000256" key="1">
    <source>
        <dbReference type="ARBA" id="ARBA00022969"/>
    </source>
</evidence>
<dbReference type="EMBL" id="BAUV01000015">
    <property type="protein sequence ID" value="GAE35156.1"/>
    <property type="molecule type" value="Genomic_DNA"/>
</dbReference>
<keyword evidence="4" id="KW-0167">Capsid protein</keyword>
<dbReference type="Pfam" id="PF07875">
    <property type="entry name" value="Coat_F"/>
    <property type="match status" value="1"/>
</dbReference>
<gene>
    <name evidence="4" type="ORF">JCM9157_2251</name>
</gene>
<evidence type="ECO:0000256" key="2">
    <source>
        <dbReference type="ARBA" id="ARBA00024325"/>
    </source>
</evidence>
<dbReference type="OrthoDB" id="1930261at2"/>